<evidence type="ECO:0000256" key="1">
    <source>
        <dbReference type="ARBA" id="ARBA00010062"/>
    </source>
</evidence>
<name>A0A937UWA9_9ACTN</name>
<dbReference type="EMBL" id="JAEACQ010000377">
    <property type="protein sequence ID" value="MBL7633211.1"/>
    <property type="molecule type" value="Genomic_DNA"/>
</dbReference>
<proteinExistence type="inferred from homology"/>
<evidence type="ECO:0000313" key="5">
    <source>
        <dbReference type="Proteomes" id="UP000604475"/>
    </source>
</evidence>
<dbReference type="InterPro" id="IPR028081">
    <property type="entry name" value="Leu-bd"/>
</dbReference>
<reference evidence="4" key="1">
    <citation type="submission" date="2020-12" db="EMBL/GenBank/DDBJ databases">
        <title>Genomic characterization of non-nitrogen-fixing Frankia strains.</title>
        <authorList>
            <person name="Carlos-Shanley C."/>
            <person name="Guerra T."/>
            <person name="Hahn D."/>
        </authorList>
    </citation>
    <scope>NUCLEOTIDE SEQUENCE</scope>
    <source>
        <strain evidence="4">CN6</strain>
    </source>
</reference>
<accession>A0A937UWA9</accession>
<dbReference type="Gene3D" id="3.40.50.2300">
    <property type="match status" value="2"/>
</dbReference>
<dbReference type="RefSeq" id="WP_203004600.1">
    <property type="nucleotide sequence ID" value="NZ_JADWYU010000141.1"/>
</dbReference>
<dbReference type="Proteomes" id="UP000604475">
    <property type="component" value="Unassembled WGS sequence"/>
</dbReference>
<dbReference type="CDD" id="cd06341">
    <property type="entry name" value="PBP1_ABC_ligand_binding-like"/>
    <property type="match status" value="1"/>
</dbReference>
<comment type="similarity">
    <text evidence="1">Belongs to the leucine-binding protein family.</text>
</comment>
<dbReference type="PANTHER" id="PTHR47235:SF1">
    <property type="entry name" value="BLR6548 PROTEIN"/>
    <property type="match status" value="1"/>
</dbReference>
<dbReference type="Pfam" id="PF13458">
    <property type="entry name" value="Peripla_BP_6"/>
    <property type="match status" value="1"/>
</dbReference>
<dbReference type="InterPro" id="IPR028082">
    <property type="entry name" value="Peripla_BP_I"/>
</dbReference>
<keyword evidence="5" id="KW-1185">Reference proteome</keyword>
<dbReference type="SUPFAM" id="SSF53822">
    <property type="entry name" value="Periplasmic binding protein-like I"/>
    <property type="match status" value="1"/>
</dbReference>
<dbReference type="AlphaFoldDB" id="A0A937UWA9"/>
<evidence type="ECO:0000313" key="4">
    <source>
        <dbReference type="EMBL" id="MBL7633211.1"/>
    </source>
</evidence>
<evidence type="ECO:0000259" key="3">
    <source>
        <dbReference type="Pfam" id="PF13458"/>
    </source>
</evidence>
<gene>
    <name evidence="4" type="ORF">I7412_39880</name>
</gene>
<organism evidence="4 5">
    <name type="scientific">Frankia nepalensis</name>
    <dbReference type="NCBI Taxonomy" id="1836974"/>
    <lineage>
        <taxon>Bacteria</taxon>
        <taxon>Bacillati</taxon>
        <taxon>Actinomycetota</taxon>
        <taxon>Actinomycetes</taxon>
        <taxon>Frankiales</taxon>
        <taxon>Frankiaceae</taxon>
        <taxon>Frankia</taxon>
    </lineage>
</organism>
<sequence>MSADEVRLGLVYPDSGFLGETLRAIRSGVDARLGVVNAEGGVHGRRISYEWRDDQGAPDVNGVATRELVEDLGVFGILDLTTAASGGADFLRSLGVPTVGLPAEKIWEDPAYRNMFTFPSGFVSEAIGQYVRAQGGSRAVIVGREVETTSKSHSVMIERALGSAGVSSRTINFGSALASPDRVAEEIEETASDADVLVVTLSGDEAASVAAATRASGAAFKVILAVNGYGPETVQRFGRSVAGFTVFRGLMPFEANLPAQQKYLSALTDYAPEVGVADQEIAYSSYIVTDLLLRGLTAAGPCPTREGFVEGLRKVTDYNADGMLAGSVNFSKGLSESPSCVSFARVVADGSGFEVVRNTTPGAHDPLVWCGRPLAG</sequence>
<keyword evidence="2" id="KW-0732">Signal</keyword>
<comment type="caution">
    <text evidence="4">The sequence shown here is derived from an EMBL/GenBank/DDBJ whole genome shotgun (WGS) entry which is preliminary data.</text>
</comment>
<feature type="domain" description="Leucine-binding protein" evidence="3">
    <location>
        <begin position="5"/>
        <end position="350"/>
    </location>
</feature>
<evidence type="ECO:0000256" key="2">
    <source>
        <dbReference type="ARBA" id="ARBA00022729"/>
    </source>
</evidence>
<protein>
    <submittedName>
        <fullName evidence="4">ABC transporter substrate-binding protein</fullName>
    </submittedName>
</protein>
<dbReference type="PANTHER" id="PTHR47235">
    <property type="entry name" value="BLR6548 PROTEIN"/>
    <property type="match status" value="1"/>
</dbReference>